<feature type="domain" description="AB hydrolase-1" evidence="1">
    <location>
        <begin position="13"/>
        <end position="251"/>
    </location>
</feature>
<dbReference type="OrthoDB" id="27092at2"/>
<dbReference type="Pfam" id="PF12697">
    <property type="entry name" value="Abhydrolase_6"/>
    <property type="match status" value="1"/>
</dbReference>
<evidence type="ECO:0000259" key="1">
    <source>
        <dbReference type="Pfam" id="PF12697"/>
    </source>
</evidence>
<accession>A0A138A0S6</accession>
<evidence type="ECO:0000313" key="5">
    <source>
        <dbReference type="Proteomes" id="UP000070409"/>
    </source>
</evidence>
<dbReference type="EMBL" id="LSRF01000058">
    <property type="protein sequence ID" value="KXP04030.1"/>
    <property type="molecule type" value="Genomic_DNA"/>
</dbReference>
<dbReference type="PANTHER" id="PTHR43194:SF5">
    <property type="entry name" value="PIMELOYL-[ACYL-CARRIER PROTEIN] METHYL ESTER ESTERASE"/>
    <property type="match status" value="1"/>
</dbReference>
<name>A0A138A0S6_9ACTN</name>
<dbReference type="RefSeq" id="WP_068575135.1">
    <property type="nucleotide sequence ID" value="NZ_LSRE01000050.1"/>
</dbReference>
<proteinExistence type="predicted"/>
<dbReference type="AlphaFoldDB" id="A0A138A0S6"/>
<dbReference type="STRING" id="239498.AXK60_20025"/>
<evidence type="ECO:0000313" key="3">
    <source>
        <dbReference type="EMBL" id="KXP04030.1"/>
    </source>
</evidence>
<dbReference type="SUPFAM" id="SSF53474">
    <property type="entry name" value="alpha/beta-Hydrolases"/>
    <property type="match status" value="1"/>
</dbReference>
<reference evidence="3" key="3">
    <citation type="submission" date="2016-02" db="EMBL/GenBank/DDBJ databases">
        <authorList>
            <person name="Teng J.L."/>
            <person name="Yang Y."/>
            <person name="Huang Y."/>
            <person name="Guo F."/>
            <person name="Wei W."/>
            <person name="Chen J.H."/>
            <person name="Wong S.Y."/>
            <person name="Lau S.K."/>
            <person name="Woo P.C."/>
        </authorList>
    </citation>
    <scope>NUCLEOTIDE SEQUENCE</scope>
    <source>
        <strain evidence="3">JCM 15929</strain>
    </source>
</reference>
<dbReference type="GO" id="GO:0003824">
    <property type="term" value="F:catalytic activity"/>
    <property type="evidence" value="ECO:0007669"/>
    <property type="project" value="UniProtKB-ARBA"/>
</dbReference>
<comment type="caution">
    <text evidence="3">The sequence shown here is derived from an EMBL/GenBank/DDBJ whole genome shotgun (WGS) entry which is preliminary data.</text>
</comment>
<gene>
    <name evidence="3" type="ORF">AXK60_20025</name>
    <name evidence="2" type="ORF">AXK61_09545</name>
</gene>
<reference evidence="4" key="1">
    <citation type="submission" date="2016-02" db="EMBL/GenBank/DDBJ databases">
        <authorList>
            <person name="Wen L."/>
            <person name="He K."/>
            <person name="Yang H."/>
        </authorList>
    </citation>
    <scope>NUCLEOTIDE SEQUENCE [LARGE SCALE GENOMIC DNA]</scope>
    <source>
        <strain evidence="4">JCM 15929</strain>
    </source>
</reference>
<dbReference type="PANTHER" id="PTHR43194">
    <property type="entry name" value="HYDROLASE ALPHA/BETA FOLD FAMILY"/>
    <property type="match status" value="1"/>
</dbReference>
<evidence type="ECO:0000313" key="4">
    <source>
        <dbReference type="Proteomes" id="UP000070258"/>
    </source>
</evidence>
<dbReference type="InterPro" id="IPR000073">
    <property type="entry name" value="AB_hydrolase_1"/>
</dbReference>
<organism evidence="3 4">
    <name type="scientific">Tsukamurella pseudospumae</name>
    <dbReference type="NCBI Taxonomy" id="239498"/>
    <lineage>
        <taxon>Bacteria</taxon>
        <taxon>Bacillati</taxon>
        <taxon>Actinomycetota</taxon>
        <taxon>Actinomycetes</taxon>
        <taxon>Mycobacteriales</taxon>
        <taxon>Tsukamurellaceae</taxon>
        <taxon>Tsukamurella</taxon>
    </lineage>
</organism>
<dbReference type="Proteomes" id="UP000070409">
    <property type="component" value="Unassembled WGS sequence"/>
</dbReference>
<protein>
    <recommendedName>
        <fullName evidence="1">AB hydrolase-1 domain-containing protein</fullName>
    </recommendedName>
</protein>
<reference evidence="2 5" key="2">
    <citation type="submission" date="2016-02" db="EMBL/GenBank/DDBJ databases">
        <authorList>
            <person name="Teng J.L."/>
            <person name="Tang Y."/>
            <person name="Huang Y."/>
            <person name="Guo F."/>
            <person name="Wei W."/>
            <person name="Chen J.H."/>
            <person name="Wong S.Y."/>
            <person name="Lau S.K."/>
            <person name="Woo P.C."/>
        </authorList>
    </citation>
    <scope>NUCLEOTIDE SEQUENCE [LARGE SCALE GENOMIC DNA]</scope>
    <source>
        <strain evidence="2 5">JCM 13375</strain>
    </source>
</reference>
<dbReference type="PRINTS" id="PR00111">
    <property type="entry name" value="ABHYDROLASE"/>
</dbReference>
<dbReference type="Gene3D" id="3.40.50.1820">
    <property type="entry name" value="alpha/beta hydrolase"/>
    <property type="match status" value="1"/>
</dbReference>
<sequence length="269" mass="29038">MLAYERFGSGEPLVLVHGIAHRRQAWYPVAERLAEHREVILFDLPGHGESPALDLAGRTVQEALHQHLVDLFDELDLVRPHIAGNSLGGRIALEAAASGIVSSATGLSPAGFWRDDKDFLLIRAHFIALIAAGRAAAPLAPLLTRSGIGRRLMLASLMTHGERLTPERVLGDLTNMVDSRHTLADIIGGAFPFEDDIAADIPVTVAWGTRDRVLLPYQGRRARQRLPRAEHVWLPGSGHVPMSDDADAVVEILLRGSAGGLLARADDAA</sequence>
<dbReference type="EMBL" id="LSRE01000050">
    <property type="protein sequence ID" value="KXO88889.1"/>
    <property type="molecule type" value="Genomic_DNA"/>
</dbReference>
<dbReference type="InterPro" id="IPR029058">
    <property type="entry name" value="AB_hydrolase_fold"/>
</dbReference>
<keyword evidence="5" id="KW-1185">Reference proteome</keyword>
<dbReference type="Proteomes" id="UP000070258">
    <property type="component" value="Unassembled WGS sequence"/>
</dbReference>
<dbReference type="InterPro" id="IPR050228">
    <property type="entry name" value="Carboxylesterase_BioH"/>
</dbReference>
<evidence type="ECO:0000313" key="2">
    <source>
        <dbReference type="EMBL" id="KXO88889.1"/>
    </source>
</evidence>